<dbReference type="SMART" id="SM00345">
    <property type="entry name" value="HTH_GNTR"/>
    <property type="match status" value="1"/>
</dbReference>
<dbReference type="CDD" id="cd07377">
    <property type="entry name" value="WHTH_GntR"/>
    <property type="match status" value="1"/>
</dbReference>
<sequence length="252" mass="28002">MKSIRNDPDAFIGRVLSAGLALDRSMALSTQIYQCLREAIITMALQPNDVIFERAIAEALGVSRTPVREALLQLAREDLVMIAAQSRTFVAPVRREQFVESALIRQVLEIASIRRAAEIVSDAELDQLHDIHEAHRRAVERGNPVAAIRHDNAFHAAVSQSARLPKMQQLVELVRAPIDRVRHITVRDPVVADVTLSQHQQVLDALLRHDPDAAERALRDHLDDAFERQKIAFDANVALFEGTDEPAATTAA</sequence>
<organism evidence="5 6">
    <name type="scientific">Paraburkholderia caballeronis</name>
    <dbReference type="NCBI Taxonomy" id="416943"/>
    <lineage>
        <taxon>Bacteria</taxon>
        <taxon>Pseudomonadati</taxon>
        <taxon>Pseudomonadota</taxon>
        <taxon>Betaproteobacteria</taxon>
        <taxon>Burkholderiales</taxon>
        <taxon>Burkholderiaceae</taxon>
        <taxon>Paraburkholderia</taxon>
    </lineage>
</organism>
<keyword evidence="1" id="KW-0805">Transcription regulation</keyword>
<dbReference type="Proteomes" id="UP000199120">
    <property type="component" value="Unassembled WGS sequence"/>
</dbReference>
<dbReference type="AlphaFoldDB" id="A0A1H7EZS1"/>
<evidence type="ECO:0000259" key="4">
    <source>
        <dbReference type="PROSITE" id="PS50949"/>
    </source>
</evidence>
<dbReference type="OrthoDB" id="9788098at2"/>
<dbReference type="InterPro" id="IPR036390">
    <property type="entry name" value="WH_DNA-bd_sf"/>
</dbReference>
<accession>A0A1H7EZS1</accession>
<evidence type="ECO:0000256" key="3">
    <source>
        <dbReference type="ARBA" id="ARBA00023163"/>
    </source>
</evidence>
<evidence type="ECO:0000313" key="5">
    <source>
        <dbReference type="EMBL" id="SEK19331.1"/>
    </source>
</evidence>
<dbReference type="Gene3D" id="1.10.10.10">
    <property type="entry name" value="Winged helix-like DNA-binding domain superfamily/Winged helix DNA-binding domain"/>
    <property type="match status" value="1"/>
</dbReference>
<feature type="domain" description="HTH gntR-type" evidence="4">
    <location>
        <begin position="26"/>
        <end position="93"/>
    </location>
</feature>
<keyword evidence="6" id="KW-1185">Reference proteome</keyword>
<dbReference type="STRING" id="416943.SAMN05445871_6176"/>
<dbReference type="Pfam" id="PF07729">
    <property type="entry name" value="FCD"/>
    <property type="match status" value="1"/>
</dbReference>
<keyword evidence="2 5" id="KW-0238">DNA-binding</keyword>
<dbReference type="InterPro" id="IPR000524">
    <property type="entry name" value="Tscrpt_reg_HTH_GntR"/>
</dbReference>
<dbReference type="Gene3D" id="1.20.120.530">
    <property type="entry name" value="GntR ligand-binding domain-like"/>
    <property type="match status" value="1"/>
</dbReference>
<dbReference type="RefSeq" id="WP_090552867.1">
    <property type="nucleotide sequence ID" value="NZ_FNSR01000003.1"/>
</dbReference>
<proteinExistence type="predicted"/>
<dbReference type="GO" id="GO:0003677">
    <property type="term" value="F:DNA binding"/>
    <property type="evidence" value="ECO:0007669"/>
    <property type="project" value="UniProtKB-KW"/>
</dbReference>
<keyword evidence="3" id="KW-0804">Transcription</keyword>
<reference evidence="6" key="1">
    <citation type="submission" date="2016-10" db="EMBL/GenBank/DDBJ databases">
        <authorList>
            <person name="Varghese N."/>
            <person name="Submissions S."/>
        </authorList>
    </citation>
    <scope>NUCLEOTIDE SEQUENCE [LARGE SCALE GENOMIC DNA]</scope>
    <source>
        <strain evidence="6">LMG 26416</strain>
    </source>
</reference>
<dbReference type="SUPFAM" id="SSF48008">
    <property type="entry name" value="GntR ligand-binding domain-like"/>
    <property type="match status" value="1"/>
</dbReference>
<gene>
    <name evidence="5" type="ORF">SAMN05192542_10190</name>
</gene>
<evidence type="ECO:0000256" key="2">
    <source>
        <dbReference type="ARBA" id="ARBA00023125"/>
    </source>
</evidence>
<dbReference type="PANTHER" id="PTHR43537">
    <property type="entry name" value="TRANSCRIPTIONAL REGULATOR, GNTR FAMILY"/>
    <property type="match status" value="1"/>
</dbReference>
<name>A0A1H7EZS1_9BURK</name>
<evidence type="ECO:0000256" key="1">
    <source>
        <dbReference type="ARBA" id="ARBA00023015"/>
    </source>
</evidence>
<evidence type="ECO:0000313" key="6">
    <source>
        <dbReference type="Proteomes" id="UP000199120"/>
    </source>
</evidence>
<dbReference type="SMART" id="SM00895">
    <property type="entry name" value="FCD"/>
    <property type="match status" value="1"/>
</dbReference>
<dbReference type="PROSITE" id="PS50949">
    <property type="entry name" value="HTH_GNTR"/>
    <property type="match status" value="1"/>
</dbReference>
<dbReference type="PANTHER" id="PTHR43537:SF51">
    <property type="entry name" value="HTH-TYPE TRANSCRIPTIONAL REGULATOR LGOR-RELATED"/>
    <property type="match status" value="1"/>
</dbReference>
<dbReference type="SUPFAM" id="SSF46785">
    <property type="entry name" value="Winged helix' DNA-binding domain"/>
    <property type="match status" value="1"/>
</dbReference>
<dbReference type="InterPro" id="IPR008920">
    <property type="entry name" value="TF_FadR/GntR_C"/>
</dbReference>
<protein>
    <submittedName>
        <fullName evidence="5">DNA-binding transcriptional regulator, GntR family</fullName>
    </submittedName>
</protein>
<dbReference type="PRINTS" id="PR00035">
    <property type="entry name" value="HTHGNTR"/>
</dbReference>
<dbReference type="GO" id="GO:0003700">
    <property type="term" value="F:DNA-binding transcription factor activity"/>
    <property type="evidence" value="ECO:0007669"/>
    <property type="project" value="InterPro"/>
</dbReference>
<dbReference type="InterPro" id="IPR011711">
    <property type="entry name" value="GntR_C"/>
</dbReference>
<dbReference type="InterPro" id="IPR036388">
    <property type="entry name" value="WH-like_DNA-bd_sf"/>
</dbReference>
<dbReference type="Pfam" id="PF00392">
    <property type="entry name" value="GntR"/>
    <property type="match status" value="1"/>
</dbReference>
<dbReference type="EMBL" id="FOAJ01000001">
    <property type="protein sequence ID" value="SEK19331.1"/>
    <property type="molecule type" value="Genomic_DNA"/>
</dbReference>